<comment type="caution">
    <text evidence="5">The sequence shown here is derived from an EMBL/GenBank/DDBJ whole genome shotgun (WGS) entry which is preliminary data.</text>
</comment>
<comment type="similarity">
    <text evidence="1">Belongs to the LEA type SMP family.</text>
</comment>
<evidence type="ECO:0000259" key="4">
    <source>
        <dbReference type="Pfam" id="PF04927"/>
    </source>
</evidence>
<evidence type="ECO:0000256" key="2">
    <source>
        <dbReference type="ARBA" id="ARBA00022737"/>
    </source>
</evidence>
<dbReference type="InterPro" id="IPR042971">
    <property type="entry name" value="LEA_SMP"/>
</dbReference>
<dbReference type="InterPro" id="IPR007011">
    <property type="entry name" value="LEA_SMP_dom"/>
</dbReference>
<dbReference type="AlphaFoldDB" id="A0A1R3KD93"/>
<proteinExistence type="inferred from homology"/>
<dbReference type="PANTHER" id="PTHR31174:SF31">
    <property type="entry name" value="LATE EMBRYOGENESIS ABUNDANT PROTEIN 3"/>
    <property type="match status" value="1"/>
</dbReference>
<evidence type="ECO:0000256" key="3">
    <source>
        <dbReference type="SAM" id="MobiDB-lite"/>
    </source>
</evidence>
<feature type="region of interest" description="Disordered" evidence="3">
    <location>
        <begin position="1"/>
        <end position="23"/>
    </location>
</feature>
<dbReference type="Proteomes" id="UP000187203">
    <property type="component" value="Unassembled WGS sequence"/>
</dbReference>
<keyword evidence="6" id="KW-1185">Reference proteome</keyword>
<dbReference type="EMBL" id="AWUE01014114">
    <property type="protein sequence ID" value="OMP05046.1"/>
    <property type="molecule type" value="Genomic_DNA"/>
</dbReference>
<name>A0A1R3KD93_9ROSI</name>
<accession>A0A1R3KD93</accession>
<feature type="domain" description="SMP" evidence="4">
    <location>
        <begin position="23"/>
        <end position="82"/>
    </location>
</feature>
<sequence length="153" mass="15946">MSQGHSRRDKVGHDQHFSLQEPITIGEALQTTAISAGDKAIDSSDAAAIQAAERRATGGHDERQYSGLGASAKAAALFNARATGDVAKITISDVLSDASSKLRHDKAVTKEDAEAVRGAELRSKPEFEAVATPGGVADTIGKAARVNQHDDVT</sequence>
<evidence type="ECO:0000313" key="5">
    <source>
        <dbReference type="EMBL" id="OMP05046.1"/>
    </source>
</evidence>
<evidence type="ECO:0000256" key="1">
    <source>
        <dbReference type="ARBA" id="ARBA00010733"/>
    </source>
</evidence>
<protein>
    <submittedName>
        <fullName evidence="5">Seed maturation protein</fullName>
    </submittedName>
</protein>
<dbReference type="PANTHER" id="PTHR31174">
    <property type="entry name" value="SEED MATURATION FAMILY PROTEIN"/>
    <property type="match status" value="1"/>
</dbReference>
<evidence type="ECO:0000313" key="6">
    <source>
        <dbReference type="Proteomes" id="UP000187203"/>
    </source>
</evidence>
<feature type="domain" description="SMP" evidence="4">
    <location>
        <begin position="89"/>
        <end position="149"/>
    </location>
</feature>
<reference evidence="6" key="1">
    <citation type="submission" date="2013-09" db="EMBL/GenBank/DDBJ databases">
        <title>Corchorus olitorius genome sequencing.</title>
        <authorList>
            <person name="Alam M."/>
            <person name="Haque M.S."/>
            <person name="Islam M.S."/>
            <person name="Emdad E.M."/>
            <person name="Islam M.M."/>
            <person name="Ahmed B."/>
            <person name="Halim A."/>
            <person name="Hossen Q.M.M."/>
            <person name="Hossain M.Z."/>
            <person name="Ahmed R."/>
            <person name="Khan M.M."/>
            <person name="Islam R."/>
            <person name="Rashid M.M."/>
            <person name="Khan S.A."/>
            <person name="Rahman M.S."/>
            <person name="Alam M."/>
            <person name="Yahiya A.S."/>
            <person name="Khan M.S."/>
            <person name="Azam M.S."/>
            <person name="Haque T."/>
            <person name="Lashkar M.Z.H."/>
            <person name="Akhand A.I."/>
            <person name="Morshed G."/>
            <person name="Roy S."/>
            <person name="Uddin K.S."/>
            <person name="Rabeya T."/>
            <person name="Hossain A.S."/>
            <person name="Chowdhury A."/>
            <person name="Snigdha A.R."/>
            <person name="Mortoza M.S."/>
            <person name="Matin S.A."/>
            <person name="Hoque S.M.E."/>
            <person name="Islam M.K."/>
            <person name="Roy D.K."/>
            <person name="Haider R."/>
            <person name="Moosa M.M."/>
            <person name="Elias S.M."/>
            <person name="Hasan A.M."/>
            <person name="Jahan S."/>
            <person name="Shafiuddin M."/>
            <person name="Mahmood N."/>
            <person name="Shommy N.S."/>
        </authorList>
    </citation>
    <scope>NUCLEOTIDE SEQUENCE [LARGE SCALE GENOMIC DNA]</scope>
    <source>
        <strain evidence="6">cv. O-4</strain>
    </source>
</reference>
<dbReference type="OrthoDB" id="2014755at2759"/>
<gene>
    <name evidence="5" type="ORF">COLO4_09068</name>
</gene>
<organism evidence="5 6">
    <name type="scientific">Corchorus olitorius</name>
    <dbReference type="NCBI Taxonomy" id="93759"/>
    <lineage>
        <taxon>Eukaryota</taxon>
        <taxon>Viridiplantae</taxon>
        <taxon>Streptophyta</taxon>
        <taxon>Embryophyta</taxon>
        <taxon>Tracheophyta</taxon>
        <taxon>Spermatophyta</taxon>
        <taxon>Magnoliopsida</taxon>
        <taxon>eudicotyledons</taxon>
        <taxon>Gunneridae</taxon>
        <taxon>Pentapetalae</taxon>
        <taxon>rosids</taxon>
        <taxon>malvids</taxon>
        <taxon>Malvales</taxon>
        <taxon>Malvaceae</taxon>
        <taxon>Grewioideae</taxon>
        <taxon>Apeibeae</taxon>
        <taxon>Corchorus</taxon>
    </lineage>
</organism>
<keyword evidence="2" id="KW-0677">Repeat</keyword>
<dbReference type="Pfam" id="PF04927">
    <property type="entry name" value="SMP"/>
    <property type="match status" value="2"/>
</dbReference>
<dbReference type="STRING" id="93759.A0A1R3KD93"/>